<feature type="transmembrane region" description="Helical" evidence="6">
    <location>
        <begin position="34"/>
        <end position="59"/>
    </location>
</feature>
<feature type="transmembrane region" description="Helical" evidence="6">
    <location>
        <begin position="102"/>
        <end position="121"/>
    </location>
</feature>
<dbReference type="OrthoDB" id="9807274at2"/>
<keyword evidence="9" id="KW-1185">Reference proteome</keyword>
<dbReference type="AlphaFoldDB" id="A0A560HDE9"/>
<feature type="compositionally biased region" description="Pro residues" evidence="5">
    <location>
        <begin position="1"/>
        <end position="14"/>
    </location>
</feature>
<feature type="transmembrane region" description="Helical" evidence="6">
    <location>
        <begin position="347"/>
        <end position="369"/>
    </location>
</feature>
<gene>
    <name evidence="8" type="ORF">FBZ90_103332</name>
</gene>
<evidence type="ECO:0000256" key="2">
    <source>
        <dbReference type="ARBA" id="ARBA00022692"/>
    </source>
</evidence>
<dbReference type="Pfam" id="PF07690">
    <property type="entry name" value="MFS_1"/>
    <property type="match status" value="1"/>
</dbReference>
<feature type="transmembrane region" description="Helical" evidence="6">
    <location>
        <begin position="461"/>
        <end position="480"/>
    </location>
</feature>
<keyword evidence="2 6" id="KW-0812">Transmembrane</keyword>
<dbReference type="GO" id="GO:0005886">
    <property type="term" value="C:plasma membrane"/>
    <property type="evidence" value="ECO:0007669"/>
    <property type="project" value="TreeGrafter"/>
</dbReference>
<dbReference type="InterPro" id="IPR011701">
    <property type="entry name" value="MFS"/>
</dbReference>
<dbReference type="PROSITE" id="PS50850">
    <property type="entry name" value="MFS"/>
    <property type="match status" value="1"/>
</dbReference>
<feature type="transmembrane region" description="Helical" evidence="6">
    <location>
        <begin position="223"/>
        <end position="242"/>
    </location>
</feature>
<evidence type="ECO:0000256" key="4">
    <source>
        <dbReference type="ARBA" id="ARBA00023136"/>
    </source>
</evidence>
<evidence type="ECO:0000313" key="8">
    <source>
        <dbReference type="EMBL" id="TWB44425.1"/>
    </source>
</evidence>
<organism evidence="8 9">
    <name type="scientific">Nitrospirillum amazonense</name>
    <dbReference type="NCBI Taxonomy" id="28077"/>
    <lineage>
        <taxon>Bacteria</taxon>
        <taxon>Pseudomonadati</taxon>
        <taxon>Pseudomonadota</taxon>
        <taxon>Alphaproteobacteria</taxon>
        <taxon>Rhodospirillales</taxon>
        <taxon>Azospirillaceae</taxon>
        <taxon>Nitrospirillum</taxon>
    </lineage>
</organism>
<comment type="subcellular location">
    <subcellularLocation>
        <location evidence="1">Membrane</location>
        <topology evidence="1">Multi-pass membrane protein</topology>
    </subcellularLocation>
</comment>
<proteinExistence type="predicted"/>
<feature type="transmembrane region" description="Helical" evidence="6">
    <location>
        <begin position="160"/>
        <end position="184"/>
    </location>
</feature>
<evidence type="ECO:0000256" key="1">
    <source>
        <dbReference type="ARBA" id="ARBA00004141"/>
    </source>
</evidence>
<name>A0A560HDE9_9PROT</name>
<dbReference type="Gene3D" id="1.20.1720.10">
    <property type="entry name" value="Multidrug resistance protein D"/>
    <property type="match status" value="1"/>
</dbReference>
<evidence type="ECO:0000259" key="7">
    <source>
        <dbReference type="PROSITE" id="PS50850"/>
    </source>
</evidence>
<keyword evidence="3 6" id="KW-1133">Transmembrane helix</keyword>
<dbReference type="PANTHER" id="PTHR23501:SF154">
    <property type="entry name" value="MULTIDRUG-EFFLUX TRANSPORTER RV1634-RELATED"/>
    <property type="match status" value="1"/>
</dbReference>
<evidence type="ECO:0000313" key="9">
    <source>
        <dbReference type="Proteomes" id="UP000315751"/>
    </source>
</evidence>
<comment type="caution">
    <text evidence="8">The sequence shown here is derived from an EMBL/GenBank/DDBJ whole genome shotgun (WGS) entry which is preliminary data.</text>
</comment>
<evidence type="ECO:0000256" key="6">
    <source>
        <dbReference type="SAM" id="Phobius"/>
    </source>
</evidence>
<dbReference type="RefSeq" id="WP_145730232.1">
    <property type="nucleotide sequence ID" value="NZ_VITR01000003.1"/>
</dbReference>
<accession>A0A560HDE9</accession>
<evidence type="ECO:0000256" key="5">
    <source>
        <dbReference type="SAM" id="MobiDB-lite"/>
    </source>
</evidence>
<dbReference type="InterPro" id="IPR036259">
    <property type="entry name" value="MFS_trans_sf"/>
</dbReference>
<feature type="transmembrane region" description="Helical" evidence="6">
    <location>
        <begin position="381"/>
        <end position="407"/>
    </location>
</feature>
<dbReference type="GO" id="GO:0022857">
    <property type="term" value="F:transmembrane transporter activity"/>
    <property type="evidence" value="ECO:0007669"/>
    <property type="project" value="InterPro"/>
</dbReference>
<feature type="transmembrane region" description="Helical" evidence="6">
    <location>
        <begin position="71"/>
        <end position="90"/>
    </location>
</feature>
<dbReference type="Proteomes" id="UP000315751">
    <property type="component" value="Unassembled WGS sequence"/>
</dbReference>
<dbReference type="PANTHER" id="PTHR23501">
    <property type="entry name" value="MAJOR FACILITATOR SUPERFAMILY"/>
    <property type="match status" value="1"/>
</dbReference>
<protein>
    <submittedName>
        <fullName evidence="8">Putative MFS family arabinose efflux permease</fullName>
    </submittedName>
</protein>
<evidence type="ECO:0000256" key="3">
    <source>
        <dbReference type="ARBA" id="ARBA00022989"/>
    </source>
</evidence>
<feature type="region of interest" description="Disordered" evidence="5">
    <location>
        <begin position="1"/>
        <end position="20"/>
    </location>
</feature>
<feature type="transmembrane region" description="Helical" evidence="6">
    <location>
        <begin position="287"/>
        <end position="310"/>
    </location>
</feature>
<dbReference type="Gene3D" id="1.20.1250.20">
    <property type="entry name" value="MFS general substrate transporter like domains"/>
    <property type="match status" value="1"/>
</dbReference>
<feature type="transmembrane region" description="Helical" evidence="6">
    <location>
        <begin position="419"/>
        <end position="441"/>
    </location>
</feature>
<dbReference type="SUPFAM" id="SSF103473">
    <property type="entry name" value="MFS general substrate transporter"/>
    <property type="match status" value="1"/>
</dbReference>
<dbReference type="EMBL" id="VITR01000003">
    <property type="protein sequence ID" value="TWB44425.1"/>
    <property type="molecule type" value="Genomic_DNA"/>
</dbReference>
<dbReference type="InterPro" id="IPR020846">
    <property type="entry name" value="MFS_dom"/>
</dbReference>
<feature type="transmembrane region" description="Helical" evidence="6">
    <location>
        <begin position="248"/>
        <end position="266"/>
    </location>
</feature>
<sequence length="498" mass="50790">MSSAPEPPPRPDPAPAASSRDTAGSVWRLFSPGLLPATLMLGGGVTLFAVETYVTATVAPSIVRDIGGLDLFAWLTTLYVAAAVLGAQFVALRPRTLGLRGVYTVGALVFSAGSLVCAAAPAMPVVLLGRAVQGLGAGMLSGLAYAFIRHVYPEPLWRKASTLYAAIWGVATFLGPTAGGLFAGGANWRYAFSILVPPALLMAASAGRLLPRVADERQDARPPLAQISLLLAAVLLVSAAGTDGRADLKTGMLAGSLALFAAMLGLERRAATRLLPHGATRLGQPIARLYLVMFGLIITVSSDVYIPYFLQTLHGVAPLTSGYLVALVALGWTLTAFFTGTLRGRGAVLAISAGCTLEAGATLALAPLLGDETAWGGWMAMAPAVLAILAMGGGVGLCWAHLVAGVLRWAGDAEQDKASAAIATVQSLGGALGAALSGVIANGAGLVDPGGLAGAQAAAHWLFLLMAAPGATAFFVSLVPERAVSPSTPRKAPTEREK</sequence>
<keyword evidence="4 6" id="KW-0472">Membrane</keyword>
<feature type="transmembrane region" description="Helical" evidence="6">
    <location>
        <begin position="190"/>
        <end position="211"/>
    </location>
</feature>
<feature type="transmembrane region" description="Helical" evidence="6">
    <location>
        <begin position="322"/>
        <end position="340"/>
    </location>
</feature>
<feature type="domain" description="Major facilitator superfamily (MFS) profile" evidence="7">
    <location>
        <begin position="37"/>
        <end position="485"/>
    </location>
</feature>
<reference evidence="8 9" key="1">
    <citation type="submission" date="2019-06" db="EMBL/GenBank/DDBJ databases">
        <title>Genomic Encyclopedia of Type Strains, Phase IV (KMG-V): Genome sequencing to study the core and pangenomes of soil and plant-associated prokaryotes.</title>
        <authorList>
            <person name="Whitman W."/>
        </authorList>
    </citation>
    <scope>NUCLEOTIDE SEQUENCE [LARGE SCALE GENOMIC DNA]</scope>
    <source>
        <strain evidence="8 9">BR 11622</strain>
    </source>
</reference>
<feature type="transmembrane region" description="Helical" evidence="6">
    <location>
        <begin position="127"/>
        <end position="148"/>
    </location>
</feature>